<dbReference type="UniPathway" id="UPA00379">
    <property type="reaction ID" value="UER00551"/>
</dbReference>
<dbReference type="EMBL" id="CP034328">
    <property type="protein sequence ID" value="AZL57637.1"/>
    <property type="molecule type" value="Genomic_DNA"/>
</dbReference>
<dbReference type="InterPro" id="IPR005920">
    <property type="entry name" value="HutI"/>
</dbReference>
<feature type="binding site" evidence="8">
    <location>
        <position position="234"/>
    </location>
    <ligand>
        <name>Fe(3+)</name>
        <dbReference type="ChEBI" id="CHEBI:29034"/>
    </ligand>
</feature>
<dbReference type="FunFam" id="3.20.20.140:FF:000007">
    <property type="entry name" value="Imidazolonepropionase"/>
    <property type="match status" value="1"/>
</dbReference>
<keyword evidence="3 8" id="KW-0479">Metal-binding</keyword>
<dbReference type="AlphaFoldDB" id="A0A3S8U1Z6"/>
<dbReference type="KEGG" id="taw:EI545_01520"/>
<dbReference type="HAMAP" id="MF_00372">
    <property type="entry name" value="HutI"/>
    <property type="match status" value="1"/>
</dbReference>
<dbReference type="Pfam" id="PF01979">
    <property type="entry name" value="Amidohydro_1"/>
    <property type="match status" value="1"/>
</dbReference>
<dbReference type="SUPFAM" id="SSF51556">
    <property type="entry name" value="Metallo-dependent hydrolases"/>
    <property type="match status" value="1"/>
</dbReference>
<dbReference type="GO" id="GO:0005506">
    <property type="term" value="F:iron ion binding"/>
    <property type="evidence" value="ECO:0007669"/>
    <property type="project" value="UniProtKB-UniRule"/>
</dbReference>
<evidence type="ECO:0000256" key="5">
    <source>
        <dbReference type="ARBA" id="ARBA00022808"/>
    </source>
</evidence>
<gene>
    <name evidence="8" type="primary">hutI</name>
    <name evidence="10" type="ORF">EI545_01520</name>
</gene>
<feature type="binding site" evidence="8">
    <location>
        <position position="234"/>
    </location>
    <ligand>
        <name>Zn(2+)</name>
        <dbReference type="ChEBI" id="CHEBI:29105"/>
    </ligand>
</feature>
<dbReference type="InterPro" id="IPR006680">
    <property type="entry name" value="Amidohydro-rel"/>
</dbReference>
<dbReference type="GO" id="GO:0019557">
    <property type="term" value="P:L-histidine catabolic process to glutamate and formate"/>
    <property type="evidence" value="ECO:0007669"/>
    <property type="project" value="UniProtKB-UniPathway"/>
</dbReference>
<feature type="binding site" evidence="8">
    <location>
        <position position="169"/>
    </location>
    <ligand>
        <name>4-imidazolone-5-propanoate</name>
        <dbReference type="ChEBI" id="CHEBI:77893"/>
    </ligand>
</feature>
<evidence type="ECO:0000256" key="3">
    <source>
        <dbReference type="ARBA" id="ARBA00022723"/>
    </source>
</evidence>
<dbReference type="InterPro" id="IPR032466">
    <property type="entry name" value="Metal_Hydrolase"/>
</dbReference>
<feature type="binding site" evidence="8">
    <location>
        <position position="237"/>
    </location>
    <ligand>
        <name>4-imidazolone-5-propanoate</name>
        <dbReference type="ChEBI" id="CHEBI:77893"/>
    </ligand>
</feature>
<feature type="binding site" evidence="8">
    <location>
        <position position="136"/>
    </location>
    <ligand>
        <name>4-imidazolone-5-propanoate</name>
        <dbReference type="ChEBI" id="CHEBI:77893"/>
    </ligand>
</feature>
<comment type="similarity">
    <text evidence="8">Belongs to the metallo-dependent hydrolases superfamily. HutI family.</text>
</comment>
<feature type="binding site" evidence="8">
    <location>
        <position position="309"/>
    </location>
    <ligand>
        <name>Zn(2+)</name>
        <dbReference type="ChEBI" id="CHEBI:29105"/>
    </ligand>
</feature>
<dbReference type="GO" id="GO:0050480">
    <property type="term" value="F:imidazolonepropionase activity"/>
    <property type="evidence" value="ECO:0007669"/>
    <property type="project" value="UniProtKB-UniRule"/>
</dbReference>
<keyword evidence="6 8" id="KW-0862">Zinc</keyword>
<evidence type="ECO:0000256" key="2">
    <source>
        <dbReference type="ARBA" id="ARBA00022490"/>
    </source>
</evidence>
<dbReference type="GO" id="GO:0005737">
    <property type="term" value="C:cytoplasm"/>
    <property type="evidence" value="ECO:0007669"/>
    <property type="project" value="UniProtKB-SubCell"/>
</dbReference>
<evidence type="ECO:0000313" key="10">
    <source>
        <dbReference type="EMBL" id="AZL57637.1"/>
    </source>
</evidence>
<keyword evidence="11" id="KW-1185">Reference proteome</keyword>
<feature type="binding site" evidence="8">
    <location>
        <position position="309"/>
    </location>
    <ligand>
        <name>Fe(3+)</name>
        <dbReference type="ChEBI" id="CHEBI:29034"/>
    </ligand>
</feature>
<keyword evidence="5 8" id="KW-0369">Histidine metabolism</keyword>
<dbReference type="RefSeq" id="WP_125323825.1">
    <property type="nucleotide sequence ID" value="NZ_CP034328.1"/>
</dbReference>
<comment type="catalytic activity">
    <reaction evidence="8">
        <text>4-imidazolone-5-propanoate + H2O = N-formimidoyl-L-glutamate</text>
        <dbReference type="Rhea" id="RHEA:23660"/>
        <dbReference type="ChEBI" id="CHEBI:15377"/>
        <dbReference type="ChEBI" id="CHEBI:58928"/>
        <dbReference type="ChEBI" id="CHEBI:77893"/>
        <dbReference type="EC" id="3.5.2.7"/>
    </reaction>
</comment>
<reference evidence="10 11" key="1">
    <citation type="submission" date="2018-12" db="EMBL/GenBank/DDBJ databases">
        <title>Complete genome sequencing of Tabrizicola sp. K13M18.</title>
        <authorList>
            <person name="Bae J.-W."/>
        </authorList>
    </citation>
    <scope>NUCLEOTIDE SEQUENCE [LARGE SCALE GENOMIC DNA]</scope>
    <source>
        <strain evidence="10 11">K13M18</strain>
    </source>
</reference>
<protein>
    <recommendedName>
        <fullName evidence="1 8">Imidazolonepropionase</fullName>
        <ecNumber evidence="1 8">3.5.2.7</ecNumber>
    </recommendedName>
    <alternativeName>
        <fullName evidence="8">Imidazolone-5-propionate hydrolase</fullName>
    </alternativeName>
</protein>
<feature type="domain" description="Amidohydrolase-related" evidence="9">
    <location>
        <begin position="55"/>
        <end position="374"/>
    </location>
</feature>
<dbReference type="OrthoDB" id="9776455at2"/>
<evidence type="ECO:0000256" key="8">
    <source>
        <dbReference type="HAMAP-Rule" id="MF_00372"/>
    </source>
</evidence>
<dbReference type="NCBIfam" id="TIGR01224">
    <property type="entry name" value="hutI"/>
    <property type="match status" value="1"/>
</dbReference>
<dbReference type="PANTHER" id="PTHR42752:SF1">
    <property type="entry name" value="IMIDAZOLONEPROPIONASE-RELATED"/>
    <property type="match status" value="1"/>
</dbReference>
<evidence type="ECO:0000256" key="4">
    <source>
        <dbReference type="ARBA" id="ARBA00022801"/>
    </source>
</evidence>
<dbReference type="Gene3D" id="2.30.40.10">
    <property type="entry name" value="Urease, subunit C, domain 1"/>
    <property type="match status" value="1"/>
</dbReference>
<feature type="binding site" evidence="8">
    <location>
        <position position="311"/>
    </location>
    <ligand>
        <name>N-formimidoyl-L-glutamate</name>
        <dbReference type="ChEBI" id="CHEBI:58928"/>
    </ligand>
</feature>
<dbReference type="PANTHER" id="PTHR42752">
    <property type="entry name" value="IMIDAZOLONEPROPIONASE"/>
    <property type="match status" value="1"/>
</dbReference>
<feature type="binding site" evidence="8">
    <location>
        <position position="64"/>
    </location>
    <ligand>
        <name>Zn(2+)</name>
        <dbReference type="ChEBI" id="CHEBI:29105"/>
    </ligand>
</feature>
<feature type="binding site" evidence="8">
    <location>
        <position position="66"/>
    </location>
    <ligand>
        <name>Zn(2+)</name>
        <dbReference type="ChEBI" id="CHEBI:29105"/>
    </ligand>
</feature>
<dbReference type="EC" id="3.5.2.7" evidence="1 8"/>
<evidence type="ECO:0000256" key="1">
    <source>
        <dbReference type="ARBA" id="ARBA00012864"/>
    </source>
</evidence>
<evidence type="ECO:0000259" key="9">
    <source>
        <dbReference type="Pfam" id="PF01979"/>
    </source>
</evidence>
<evidence type="ECO:0000256" key="6">
    <source>
        <dbReference type="ARBA" id="ARBA00022833"/>
    </source>
</evidence>
<feature type="binding site" evidence="8">
    <location>
        <position position="64"/>
    </location>
    <ligand>
        <name>Fe(3+)</name>
        <dbReference type="ChEBI" id="CHEBI:29034"/>
    </ligand>
</feature>
<accession>A0A3S8U1Z6</accession>
<keyword evidence="4 8" id="KW-0378">Hydrolase</keyword>
<name>A0A3S8U1Z6_9RHOB</name>
<proteinExistence type="inferred from homology"/>
<dbReference type="GO" id="GO:0019556">
    <property type="term" value="P:L-histidine catabolic process to glutamate and formamide"/>
    <property type="evidence" value="ECO:0007669"/>
    <property type="project" value="UniProtKB-UniRule"/>
</dbReference>
<comment type="pathway">
    <text evidence="8">Amino-acid degradation; L-histidine degradation into L-glutamate; N-formimidoyl-L-glutamate from L-histidine: step 3/3.</text>
</comment>
<comment type="subcellular location">
    <subcellularLocation>
        <location evidence="8">Cytoplasm</location>
    </subcellularLocation>
</comment>
<keyword evidence="7 8" id="KW-0408">Iron</keyword>
<comment type="function">
    <text evidence="8">Catalyzes the hydrolytic cleavage of the carbon-nitrogen bond in imidazolone-5-propanoate to yield N-formimidoyl-L-glutamate. It is the third step in the universal histidine degradation pathway.</text>
</comment>
<dbReference type="GO" id="GO:0008270">
    <property type="term" value="F:zinc ion binding"/>
    <property type="evidence" value="ECO:0007669"/>
    <property type="project" value="UniProtKB-UniRule"/>
</dbReference>
<evidence type="ECO:0000313" key="11">
    <source>
        <dbReference type="Proteomes" id="UP000282002"/>
    </source>
</evidence>
<comment type="cofactor">
    <cofactor evidence="8">
        <name>Zn(2+)</name>
        <dbReference type="ChEBI" id="CHEBI:29105"/>
    </cofactor>
    <cofactor evidence="8">
        <name>Fe(3+)</name>
        <dbReference type="ChEBI" id="CHEBI:29034"/>
    </cofactor>
    <text evidence="8">Binds 1 zinc or iron ion per subunit.</text>
</comment>
<organism evidence="10 11">
    <name type="scientific">Tabrizicola piscis</name>
    <dbReference type="NCBI Taxonomy" id="2494374"/>
    <lineage>
        <taxon>Bacteria</taxon>
        <taxon>Pseudomonadati</taxon>
        <taxon>Pseudomonadota</taxon>
        <taxon>Alphaproteobacteria</taxon>
        <taxon>Rhodobacterales</taxon>
        <taxon>Paracoccaceae</taxon>
        <taxon>Tabrizicola</taxon>
    </lineage>
</organism>
<feature type="binding site" evidence="8">
    <location>
        <position position="314"/>
    </location>
    <ligand>
        <name>4-imidazolone-5-propanoate</name>
        <dbReference type="ChEBI" id="CHEBI:77893"/>
    </ligand>
</feature>
<dbReference type="InterPro" id="IPR011059">
    <property type="entry name" value="Metal-dep_hydrolase_composite"/>
</dbReference>
<feature type="binding site" evidence="8">
    <location>
        <position position="66"/>
    </location>
    <ligand>
        <name>Fe(3+)</name>
        <dbReference type="ChEBI" id="CHEBI:29034"/>
    </ligand>
</feature>
<evidence type="ECO:0000256" key="7">
    <source>
        <dbReference type="ARBA" id="ARBA00023004"/>
    </source>
</evidence>
<dbReference type="Proteomes" id="UP000282002">
    <property type="component" value="Chromosome"/>
</dbReference>
<keyword evidence="2 8" id="KW-0963">Cytoplasm</keyword>
<feature type="binding site" evidence="8">
    <location>
        <position position="73"/>
    </location>
    <ligand>
        <name>4-imidazolone-5-propanoate</name>
        <dbReference type="ChEBI" id="CHEBI:77893"/>
    </ligand>
</feature>
<feature type="binding site" evidence="8">
    <location>
        <position position="136"/>
    </location>
    <ligand>
        <name>N-formimidoyl-L-glutamate</name>
        <dbReference type="ChEBI" id="CHEBI:58928"/>
    </ligand>
</feature>
<sequence length="397" mass="41466">MLLTHATLATMIDGYGLIPHAAVALDGDRIAWAGPMADLPRAYAVTDALHCGGRLVTPGLIDCHSHAVHAGHRAAEFELRLNGASYEEVARAGGGILSTVTATRSASEDDLLASALRRIDQMIASGATTVEVKSGYGLTIKDELKMLRAARRIGDCRPVSVQTTHLAAHAIPPDYKGRATAYIAEIALPSLRAAHAEGLVDAVDAFCETIAFSVDDLRPLFAEARALGLPVKLHAEQLTDQQGAAFAASHGALSADHLEYLSPQGIAAMAAAGTVAVILPGAFYTLRETQAPPVAALRAAGVPMAVATDLNPGSSPMASLPLAMNMACTLFRLTPEEALLGTTVHAARALGLADRGRIAPGLRADLCIWDADHPAELGYRIGATPLHQRIFGGRLDA</sequence>
<dbReference type="Gene3D" id="3.20.20.140">
    <property type="entry name" value="Metal-dependent hydrolases"/>
    <property type="match status" value="1"/>
</dbReference>
<dbReference type="SUPFAM" id="SSF51338">
    <property type="entry name" value="Composite domain of metallo-dependent hydrolases"/>
    <property type="match status" value="1"/>
</dbReference>
<feature type="binding site" evidence="8">
    <location>
        <position position="313"/>
    </location>
    <ligand>
        <name>N-formimidoyl-L-glutamate</name>
        <dbReference type="ChEBI" id="CHEBI:58928"/>
    </ligand>
</feature>